<feature type="signal peptide" evidence="1">
    <location>
        <begin position="1"/>
        <end position="20"/>
    </location>
</feature>
<name>A0A547PAW4_9SPHN</name>
<accession>A0A547PAW4</accession>
<keyword evidence="1" id="KW-0732">Signal</keyword>
<reference evidence="2 3" key="1">
    <citation type="submission" date="2019-06" db="EMBL/GenBank/DDBJ databases">
        <title>Erythrobacter insulae sp. nov., isolated from a tidal flat.</title>
        <authorList>
            <person name="Yoon J.-H."/>
        </authorList>
    </citation>
    <scope>NUCLEOTIDE SEQUENCE [LARGE SCALE GENOMIC DNA]</scope>
    <source>
        <strain evidence="2 3">JBTF-M21</strain>
    </source>
</reference>
<proteinExistence type="predicted"/>
<evidence type="ECO:0000313" key="2">
    <source>
        <dbReference type="EMBL" id="TRD11281.1"/>
    </source>
</evidence>
<feature type="chain" id="PRO_5022124369" evidence="1">
    <location>
        <begin position="21"/>
        <end position="181"/>
    </location>
</feature>
<evidence type="ECO:0000313" key="3">
    <source>
        <dbReference type="Proteomes" id="UP000316343"/>
    </source>
</evidence>
<dbReference type="Proteomes" id="UP000316343">
    <property type="component" value="Unassembled WGS sequence"/>
</dbReference>
<comment type="caution">
    <text evidence="2">The sequence shown here is derived from an EMBL/GenBank/DDBJ whole genome shotgun (WGS) entry which is preliminary data.</text>
</comment>
<dbReference type="RefSeq" id="WP_142787547.1">
    <property type="nucleotide sequence ID" value="NZ_VHJK01000001.1"/>
</dbReference>
<evidence type="ECO:0000256" key="1">
    <source>
        <dbReference type="SAM" id="SignalP"/>
    </source>
</evidence>
<dbReference type="AlphaFoldDB" id="A0A547PAW4"/>
<dbReference type="OrthoDB" id="7596099at2"/>
<sequence>MKKIVIAAAATGLIASPAFADDNDSQDFEITANIQQECSVEDPDNVNFGTISIDEAPGAGALQVTQGRTTLRQDVWISCNYGADMAMTSGPMTTAEINDGPDAGDFTDTIHLRMGITASDGTAFNRMFFDTKTKTGDSKTNADAFHDNAEIAVVFNKDDLDGKRPLAGDYSAVATLSVGPV</sequence>
<organism evidence="2 3">
    <name type="scientific">Erythrobacter insulae</name>
    <dbReference type="NCBI Taxonomy" id="2584124"/>
    <lineage>
        <taxon>Bacteria</taxon>
        <taxon>Pseudomonadati</taxon>
        <taxon>Pseudomonadota</taxon>
        <taxon>Alphaproteobacteria</taxon>
        <taxon>Sphingomonadales</taxon>
        <taxon>Erythrobacteraceae</taxon>
        <taxon>Erythrobacter/Porphyrobacter group</taxon>
        <taxon>Erythrobacter</taxon>
    </lineage>
</organism>
<dbReference type="EMBL" id="VHJK01000001">
    <property type="protein sequence ID" value="TRD11281.1"/>
    <property type="molecule type" value="Genomic_DNA"/>
</dbReference>
<keyword evidence="3" id="KW-1185">Reference proteome</keyword>
<gene>
    <name evidence="2" type="ORF">FGU71_05080</name>
</gene>
<protein>
    <submittedName>
        <fullName evidence="2">Uncharacterized protein</fullName>
    </submittedName>
</protein>